<reference evidence="2 3" key="1">
    <citation type="journal article" date="2015" name="Biotechnol. Biofuels">
        <title>Enhanced degradation of softwood versus hardwood by the white-rot fungus Pycnoporus coccineus.</title>
        <authorList>
            <person name="Couturier M."/>
            <person name="Navarro D."/>
            <person name="Chevret D."/>
            <person name="Henrissat B."/>
            <person name="Piumi F."/>
            <person name="Ruiz-Duenas F.J."/>
            <person name="Martinez A.T."/>
            <person name="Grigoriev I.V."/>
            <person name="Riley R."/>
            <person name="Lipzen A."/>
            <person name="Berrin J.G."/>
            <person name="Master E.R."/>
            <person name="Rosso M.N."/>
        </authorList>
    </citation>
    <scope>NUCLEOTIDE SEQUENCE [LARGE SCALE GENOMIC DNA]</scope>
    <source>
        <strain evidence="2 3">BRFM310</strain>
    </source>
</reference>
<sequence>DHSSLVIRNVHLPFDSDDPTLADPLYNVYCVGGRVDRVELASANGNGHGSLSRHSTPPHHPEYHQHQHQRDRQPHAELDAQGRGILLPALCHAHIHLDKCFLLDQCDELVTGNFSEALRVTTKAKSAFPHNPDDLYDRGRKLITQSVECGVTMMRAHVEVDEVVHLACLDAGLRLRKHFKDVCDVQIAAFAQDPLFASTSLDDRPGLNLVLLQSAARRPGVEAVGSAPYVEHTLAHAKRNIEHILDLASDAGLHADFHLDYNLEPGAEPLIWHVLDQLRAHIAHGRWGAQQRVCVGHATRLTLFGAEEWARVRAAVVDERLPVSFVALPPSDLYMMGRGAEWRFAPRGTLNVPRLADEWGLRVAMAVNNVENAFTPQGPVDPLSLCPLGVAVFQAGTKKDCRALLESVTLNARLAIGAIPHAHKLASLSSSGRTSPHSPHSSHTHSTHSHPPSHSSHSSHSPPHSHHSSSHSPSPHPSTSSSASSAHPHPYPYLSMTPTPGTPADFVLLHENDSVHGAALNPSFSRTTIRHGVVVARRVAQTWVLPVRTPTRTPTR</sequence>
<evidence type="ECO:0000313" key="2">
    <source>
        <dbReference type="EMBL" id="OSD07218.1"/>
    </source>
</evidence>
<accession>A0A1Y2J1E5</accession>
<dbReference type="STRING" id="1353009.A0A1Y2J1E5"/>
<dbReference type="AlphaFoldDB" id="A0A1Y2J1E5"/>
<feature type="region of interest" description="Disordered" evidence="1">
    <location>
        <begin position="427"/>
        <end position="497"/>
    </location>
</feature>
<dbReference type="SUPFAM" id="SSF51556">
    <property type="entry name" value="Metallo-dependent hydrolases"/>
    <property type="match status" value="1"/>
</dbReference>
<feature type="non-terminal residue" evidence="2">
    <location>
        <position position="1"/>
    </location>
</feature>
<proteinExistence type="predicted"/>
<dbReference type="Proteomes" id="UP000193067">
    <property type="component" value="Unassembled WGS sequence"/>
</dbReference>
<dbReference type="InterPro" id="IPR032466">
    <property type="entry name" value="Metal_Hydrolase"/>
</dbReference>
<feature type="region of interest" description="Disordered" evidence="1">
    <location>
        <begin position="42"/>
        <end position="75"/>
    </location>
</feature>
<evidence type="ECO:0000256" key="1">
    <source>
        <dbReference type="SAM" id="MobiDB-lite"/>
    </source>
</evidence>
<dbReference type="GO" id="GO:0016814">
    <property type="term" value="F:hydrolase activity, acting on carbon-nitrogen (but not peptide) bonds, in cyclic amidines"/>
    <property type="evidence" value="ECO:0007669"/>
    <property type="project" value="TreeGrafter"/>
</dbReference>
<dbReference type="EMBL" id="KZ084088">
    <property type="protein sequence ID" value="OSD07218.1"/>
    <property type="molecule type" value="Genomic_DNA"/>
</dbReference>
<dbReference type="PANTHER" id="PTHR32027:SF0">
    <property type="entry name" value="CYTOSINE DEAMINASE"/>
    <property type="match status" value="1"/>
</dbReference>
<organism evidence="2 3">
    <name type="scientific">Trametes coccinea (strain BRFM310)</name>
    <name type="common">Pycnoporus coccineus</name>
    <dbReference type="NCBI Taxonomy" id="1353009"/>
    <lineage>
        <taxon>Eukaryota</taxon>
        <taxon>Fungi</taxon>
        <taxon>Dikarya</taxon>
        <taxon>Basidiomycota</taxon>
        <taxon>Agaricomycotina</taxon>
        <taxon>Agaricomycetes</taxon>
        <taxon>Polyporales</taxon>
        <taxon>Polyporaceae</taxon>
        <taxon>Trametes</taxon>
    </lineage>
</organism>
<dbReference type="PANTHER" id="PTHR32027">
    <property type="entry name" value="CYTOSINE DEAMINASE"/>
    <property type="match status" value="1"/>
</dbReference>
<keyword evidence="2" id="KW-0378">Hydrolase</keyword>
<dbReference type="Gene3D" id="3.20.20.140">
    <property type="entry name" value="Metal-dependent hydrolases"/>
    <property type="match status" value="1"/>
</dbReference>
<feature type="compositionally biased region" description="Low complexity" evidence="1">
    <location>
        <begin position="449"/>
        <end position="462"/>
    </location>
</feature>
<keyword evidence="3" id="KW-1185">Reference proteome</keyword>
<evidence type="ECO:0000313" key="3">
    <source>
        <dbReference type="Proteomes" id="UP000193067"/>
    </source>
</evidence>
<feature type="non-terminal residue" evidence="2">
    <location>
        <position position="556"/>
    </location>
</feature>
<gene>
    <name evidence="2" type="ORF">PYCCODRAFT_1337735</name>
</gene>
<dbReference type="InterPro" id="IPR052349">
    <property type="entry name" value="Metallo-hydrolase_Enzymes"/>
</dbReference>
<feature type="compositionally biased region" description="Low complexity" evidence="1">
    <location>
        <begin position="470"/>
        <end position="488"/>
    </location>
</feature>
<dbReference type="OrthoDB" id="10266980at2759"/>
<protein>
    <submittedName>
        <fullName evidence="2">Metallo-dependent hydrolase</fullName>
    </submittedName>
</protein>
<name>A0A1Y2J1E5_TRAC3</name>
<feature type="compositionally biased region" description="Basic and acidic residues" evidence="1">
    <location>
        <begin position="59"/>
        <end position="75"/>
    </location>
</feature>